<keyword evidence="7" id="KW-1185">Reference proteome</keyword>
<evidence type="ECO:0000256" key="5">
    <source>
        <dbReference type="ARBA" id="ARBA00031841"/>
    </source>
</evidence>
<dbReference type="Pfam" id="PF02620">
    <property type="entry name" value="YceD"/>
    <property type="match status" value="1"/>
</dbReference>
<dbReference type="Proteomes" id="UP000317550">
    <property type="component" value="Chromosome"/>
</dbReference>
<evidence type="ECO:0000256" key="4">
    <source>
        <dbReference type="ARBA" id="ARBA00022517"/>
    </source>
</evidence>
<dbReference type="KEGG" id="cari:FNU76_16850"/>
<protein>
    <recommendedName>
        <fullName evidence="3">Large ribosomal RNA subunit accumulation protein YceD</fullName>
    </recommendedName>
    <alternativeName>
        <fullName evidence="5">23S rRNA accumulation protein YceD</fullName>
    </alternativeName>
</protein>
<evidence type="ECO:0000313" key="6">
    <source>
        <dbReference type="EMBL" id="QDQ27879.1"/>
    </source>
</evidence>
<evidence type="ECO:0000256" key="2">
    <source>
        <dbReference type="ARBA" id="ARBA00010740"/>
    </source>
</evidence>
<dbReference type="PANTHER" id="PTHR38099:SF1">
    <property type="entry name" value="LARGE RIBOSOMAL RNA SUBUNIT ACCUMULATION PROTEIN YCED"/>
    <property type="match status" value="1"/>
</dbReference>
<evidence type="ECO:0000313" key="7">
    <source>
        <dbReference type="Proteomes" id="UP000317550"/>
    </source>
</evidence>
<dbReference type="EMBL" id="CP041730">
    <property type="protein sequence ID" value="QDQ27879.1"/>
    <property type="molecule type" value="Genomic_DNA"/>
</dbReference>
<reference evidence="7" key="1">
    <citation type="submission" date="2019-07" db="EMBL/GenBank/DDBJ databases">
        <title>Chitinimonas sp. nov., isolated from Ny-Alesund, arctica soil.</title>
        <authorList>
            <person name="Xu Q."/>
            <person name="Peng F."/>
        </authorList>
    </citation>
    <scope>NUCLEOTIDE SEQUENCE [LARGE SCALE GENOMIC DNA]</scope>
    <source>
        <strain evidence="7">R3-44</strain>
    </source>
</reference>
<gene>
    <name evidence="6" type="ORF">FNU76_16850</name>
</gene>
<keyword evidence="4" id="KW-0690">Ribosome biogenesis</keyword>
<dbReference type="AlphaFoldDB" id="A0A516SI92"/>
<proteinExistence type="inferred from homology"/>
<name>A0A516SI92_9NEIS</name>
<evidence type="ECO:0000256" key="3">
    <source>
        <dbReference type="ARBA" id="ARBA00015716"/>
    </source>
</evidence>
<dbReference type="GO" id="GO:0005829">
    <property type="term" value="C:cytosol"/>
    <property type="evidence" value="ECO:0007669"/>
    <property type="project" value="TreeGrafter"/>
</dbReference>
<accession>A0A516SI92</accession>
<comment type="function">
    <text evidence="1">Plays a role in synthesis, processing and/or stability of 23S rRNA.</text>
</comment>
<dbReference type="PANTHER" id="PTHR38099">
    <property type="entry name" value="LARGE RIBOSOMAL RNA SUBUNIT ACCUMULATION PROTEIN YCED"/>
    <property type="match status" value="1"/>
</dbReference>
<evidence type="ECO:0000256" key="1">
    <source>
        <dbReference type="ARBA" id="ARBA00002868"/>
    </source>
</evidence>
<comment type="similarity">
    <text evidence="2">Belongs to the DUF177 domain family.</text>
</comment>
<dbReference type="RefSeq" id="WP_144279267.1">
    <property type="nucleotide sequence ID" value="NZ_CP041730.1"/>
</dbReference>
<dbReference type="GO" id="GO:0042254">
    <property type="term" value="P:ribosome biogenesis"/>
    <property type="evidence" value="ECO:0007669"/>
    <property type="project" value="UniProtKB-KW"/>
</dbReference>
<dbReference type="OrthoDB" id="9790372at2"/>
<dbReference type="InterPro" id="IPR003772">
    <property type="entry name" value="YceD"/>
</dbReference>
<organism evidence="6 7">
    <name type="scientific">Chitinimonas arctica</name>
    <dbReference type="NCBI Taxonomy" id="2594795"/>
    <lineage>
        <taxon>Bacteria</taxon>
        <taxon>Pseudomonadati</taxon>
        <taxon>Pseudomonadota</taxon>
        <taxon>Betaproteobacteria</taxon>
        <taxon>Neisseriales</taxon>
        <taxon>Chitinibacteraceae</taxon>
        <taxon>Chitinimonas</taxon>
    </lineage>
</organism>
<sequence length="169" mass="19092">MSDHTFDSGEFARREQTLQGEYPLAELPRVYAEIQVGGPVQYVLVGGTDKYRRYSLDLGLKACLELKCQRCLKPLEFDLDVSTRFTLFGRQETLDAAEADDEDLEGMLMEREFSLRNLIEDEIFLSLPFAPLHDECEENAATDTAIAPKKPNPFAVLADLKGKLQRGED</sequence>
<dbReference type="InterPro" id="IPR039255">
    <property type="entry name" value="YceD_bac"/>
</dbReference>